<dbReference type="PANTHER" id="PTHR34289:SF8">
    <property type="entry name" value="DUF819 DOMAIN-CONTAINING PROTEIN"/>
    <property type="match status" value="1"/>
</dbReference>
<proteinExistence type="predicted"/>
<keyword evidence="3" id="KW-0732">Signal</keyword>
<keyword evidence="5" id="KW-1185">Reference proteome</keyword>
<reference evidence="4 5" key="1">
    <citation type="journal article" date="2021" name="Sci. Rep.">
        <title>Genome sequencing of the multicellular alga Astrephomene provides insights into convergent evolution of germ-soma differentiation.</title>
        <authorList>
            <person name="Yamashita S."/>
            <person name="Yamamoto K."/>
            <person name="Matsuzaki R."/>
            <person name="Suzuki S."/>
            <person name="Yamaguchi H."/>
            <person name="Hirooka S."/>
            <person name="Minakuchi Y."/>
            <person name="Miyagishima S."/>
            <person name="Kawachi M."/>
            <person name="Toyoda A."/>
            <person name="Nozaki H."/>
        </authorList>
    </citation>
    <scope>NUCLEOTIDE SEQUENCE [LARGE SCALE GENOMIC DNA]</scope>
    <source>
        <strain evidence="4 5">NIES-4017</strain>
    </source>
</reference>
<evidence type="ECO:0000256" key="2">
    <source>
        <dbReference type="SAM" id="Phobius"/>
    </source>
</evidence>
<evidence type="ECO:0000256" key="1">
    <source>
        <dbReference type="SAM" id="MobiDB-lite"/>
    </source>
</evidence>
<feature type="transmembrane region" description="Helical" evidence="2">
    <location>
        <begin position="219"/>
        <end position="238"/>
    </location>
</feature>
<protein>
    <recommendedName>
        <fullName evidence="6">Phosphatidate cytidylyltransferase</fullName>
    </recommendedName>
</protein>
<feature type="signal peptide" evidence="3">
    <location>
        <begin position="1"/>
        <end position="38"/>
    </location>
</feature>
<feature type="transmembrane region" description="Helical" evidence="2">
    <location>
        <begin position="259"/>
        <end position="278"/>
    </location>
</feature>
<feature type="non-terminal residue" evidence="4">
    <location>
        <position position="1"/>
    </location>
</feature>
<dbReference type="PANTHER" id="PTHR34289">
    <property type="entry name" value="PROTEIN, PUTATIVE (DUF819)-RELATED"/>
    <property type="match status" value="1"/>
</dbReference>
<feature type="non-terminal residue" evidence="4">
    <location>
        <position position="305"/>
    </location>
</feature>
<sequence length="305" mass="29923">ALRVPSAAMPGAMAADNLMMAAFLAVLMAVPVRQTASAAEMTAAKAVAAERVGEGSSGVGAAVVVVGGSPETAMYGRRGLSSERGGAAPGVQAEVEGVQRGGACEALIERVGAAAAIGALAGAEDTAHAAETERETIATENAAGRAAPEPNLFEKPLTRTSSAPGWLQQRPPSADTAPSPPQPQSPSAPPVTAESLSLTLAAAAAACAASQHLAAALNAVPLTMTIMALVAAAMSGGAQWLRSRLVTRWSLEGQPAGPVFAGASALGSCLMPLFFAVIGASAGSLHCLAGATAAAVATSAGPHPH</sequence>
<accession>A0AAD3HK06</accession>
<keyword evidence="2" id="KW-0472">Membrane</keyword>
<evidence type="ECO:0008006" key="6">
    <source>
        <dbReference type="Google" id="ProtNLM"/>
    </source>
</evidence>
<evidence type="ECO:0000313" key="5">
    <source>
        <dbReference type="Proteomes" id="UP001054857"/>
    </source>
</evidence>
<dbReference type="EMBL" id="BMAR01000005">
    <property type="protein sequence ID" value="GFR43518.1"/>
    <property type="molecule type" value="Genomic_DNA"/>
</dbReference>
<comment type="caution">
    <text evidence="4">The sequence shown here is derived from an EMBL/GenBank/DDBJ whole genome shotgun (WGS) entry which is preliminary data.</text>
</comment>
<dbReference type="InterPro" id="IPR008537">
    <property type="entry name" value="DUF819"/>
</dbReference>
<evidence type="ECO:0000256" key="3">
    <source>
        <dbReference type="SAM" id="SignalP"/>
    </source>
</evidence>
<feature type="compositionally biased region" description="Pro residues" evidence="1">
    <location>
        <begin position="178"/>
        <end position="189"/>
    </location>
</feature>
<keyword evidence="2" id="KW-0812">Transmembrane</keyword>
<dbReference type="Proteomes" id="UP001054857">
    <property type="component" value="Unassembled WGS sequence"/>
</dbReference>
<evidence type="ECO:0000313" key="4">
    <source>
        <dbReference type="EMBL" id="GFR43518.1"/>
    </source>
</evidence>
<name>A0AAD3HK06_9CHLO</name>
<dbReference type="AlphaFoldDB" id="A0AAD3HK06"/>
<gene>
    <name evidence="4" type="ORF">Agub_g4613</name>
</gene>
<organism evidence="4 5">
    <name type="scientific">Astrephomene gubernaculifera</name>
    <dbReference type="NCBI Taxonomy" id="47775"/>
    <lineage>
        <taxon>Eukaryota</taxon>
        <taxon>Viridiplantae</taxon>
        <taxon>Chlorophyta</taxon>
        <taxon>core chlorophytes</taxon>
        <taxon>Chlorophyceae</taxon>
        <taxon>CS clade</taxon>
        <taxon>Chlamydomonadales</taxon>
        <taxon>Astrephomenaceae</taxon>
        <taxon>Astrephomene</taxon>
    </lineage>
</organism>
<keyword evidence="2" id="KW-1133">Transmembrane helix</keyword>
<feature type="chain" id="PRO_5041903127" description="Phosphatidate cytidylyltransferase" evidence="3">
    <location>
        <begin position="39"/>
        <end position="305"/>
    </location>
</feature>
<feature type="region of interest" description="Disordered" evidence="1">
    <location>
        <begin position="139"/>
        <end position="192"/>
    </location>
</feature>